<dbReference type="InterPro" id="IPR007581">
    <property type="entry name" value="Endonuclease-V"/>
</dbReference>
<evidence type="ECO:0000256" key="6">
    <source>
        <dbReference type="ARBA" id="ARBA00022723"/>
    </source>
</evidence>
<evidence type="ECO:0000256" key="10">
    <source>
        <dbReference type="ARBA" id="ARBA00022884"/>
    </source>
</evidence>
<keyword evidence="8" id="KW-0378">Hydrolase</keyword>
<dbReference type="PhylomeDB" id="A7SCP3"/>
<evidence type="ECO:0000256" key="1">
    <source>
        <dbReference type="ARBA" id="ARBA00001946"/>
    </source>
</evidence>
<evidence type="ECO:0000256" key="2">
    <source>
        <dbReference type="ARBA" id="ARBA00004210"/>
    </source>
</evidence>
<dbReference type="GO" id="GO:0010494">
    <property type="term" value="C:cytoplasmic stress granule"/>
    <property type="evidence" value="ECO:0007669"/>
    <property type="project" value="UniProtKB-SubCell"/>
</dbReference>
<keyword evidence="12" id="KW-0539">Nucleus</keyword>
<dbReference type="eggNOG" id="KOG4417">
    <property type="taxonomic scope" value="Eukaryota"/>
</dbReference>
<proteinExistence type="inferred from homology"/>
<evidence type="ECO:0000313" key="17">
    <source>
        <dbReference type="EMBL" id="EDO38523.1"/>
    </source>
</evidence>
<comment type="function">
    <text evidence="13">Endoribonuclease that specifically cleaves inosine-containing RNAs: cleaves RNA at the second phosphodiester bond 3' to inosine. Active against both single-stranded and double-stranded RNAs. Has strong preference for single-stranded RNAs (ssRNAs) toward double-stranded RNAs (dsRNAs). Cleaves mRNAs and tRNAs containing inosine. Also able to cleave structure-specific dsRNA substrates containing the specific sites 5'-IIUI-3' and 5'-UIUU-3'. Inosine is present in a number of RNAs following editing; the function of inosine-specific endoribonuclease is still unclear: it could either play a regulatory role in edited RNAs, or be involved in antiviral response by removing the hyperedited long viral dsRNA genome that has undergone A-to-I editing. Binds branched DNA structures.</text>
</comment>
<dbReference type="OMA" id="NACAHTL"/>
<dbReference type="HOGENOM" id="CLU_047631_0_1_1"/>
<keyword evidence="7" id="KW-0255">Endonuclease</keyword>
<evidence type="ECO:0000256" key="7">
    <source>
        <dbReference type="ARBA" id="ARBA00022759"/>
    </source>
</evidence>
<comment type="cofactor">
    <cofactor evidence="1">
        <name>Mg(2+)</name>
        <dbReference type="ChEBI" id="CHEBI:18420"/>
    </cofactor>
</comment>
<keyword evidence="18" id="KW-1185">Reference proteome</keyword>
<dbReference type="GO" id="GO:0046872">
    <property type="term" value="F:metal ion binding"/>
    <property type="evidence" value="ECO:0007669"/>
    <property type="project" value="UniProtKB-KW"/>
</dbReference>
<evidence type="ECO:0000256" key="8">
    <source>
        <dbReference type="ARBA" id="ARBA00022801"/>
    </source>
</evidence>
<dbReference type="Pfam" id="PF04493">
    <property type="entry name" value="Endonuclease_5"/>
    <property type="match status" value="1"/>
</dbReference>
<comment type="similarity">
    <text evidence="14">Belongs to the endonuclease V family.</text>
</comment>
<dbReference type="InParanoid" id="A7SCP3"/>
<evidence type="ECO:0000313" key="18">
    <source>
        <dbReference type="Proteomes" id="UP000001593"/>
    </source>
</evidence>
<evidence type="ECO:0000256" key="16">
    <source>
        <dbReference type="ARBA" id="ARBA00071695"/>
    </source>
</evidence>
<dbReference type="GO" id="GO:0005730">
    <property type="term" value="C:nucleolus"/>
    <property type="evidence" value="ECO:0000318"/>
    <property type="project" value="GO_Central"/>
</dbReference>
<keyword evidence="11" id="KW-0238">DNA-binding</keyword>
<dbReference type="GO" id="GO:0006281">
    <property type="term" value="P:DNA repair"/>
    <property type="evidence" value="ECO:0007669"/>
    <property type="project" value="InterPro"/>
</dbReference>
<organism evidence="17 18">
    <name type="scientific">Nematostella vectensis</name>
    <name type="common">Starlet sea anemone</name>
    <dbReference type="NCBI Taxonomy" id="45351"/>
    <lineage>
        <taxon>Eukaryota</taxon>
        <taxon>Metazoa</taxon>
        <taxon>Cnidaria</taxon>
        <taxon>Anthozoa</taxon>
        <taxon>Hexacorallia</taxon>
        <taxon>Actiniaria</taxon>
        <taxon>Edwardsiidae</taxon>
        <taxon>Nematostella</taxon>
    </lineage>
</organism>
<comment type="subunit">
    <text evidence="15">Monomer. Interacts with PABPC1; the interaction is RNA-dependent and stimulates ENDOV activity.</text>
</comment>
<dbReference type="GO" id="GO:0016891">
    <property type="term" value="F:RNA endonuclease activity producing 5'-phosphomonoesters, hydrolytic mechanism"/>
    <property type="evidence" value="ECO:0000318"/>
    <property type="project" value="GO_Central"/>
</dbReference>
<keyword evidence="5" id="KW-0540">Nuclease</keyword>
<comment type="subcellular location">
    <subcellularLocation>
        <location evidence="2">Cytoplasm</location>
        <location evidence="2">Stress granule</location>
    </subcellularLocation>
    <subcellularLocation>
        <location evidence="3">Nucleus</location>
        <location evidence="3">Nucleolus</location>
    </subcellularLocation>
</comment>
<gene>
    <name evidence="17" type="ORF">NEMVEDRAFT_v1g169033</name>
</gene>
<evidence type="ECO:0000256" key="3">
    <source>
        <dbReference type="ARBA" id="ARBA00004604"/>
    </source>
</evidence>
<evidence type="ECO:0000256" key="11">
    <source>
        <dbReference type="ARBA" id="ARBA00023125"/>
    </source>
</evidence>
<dbReference type="CDD" id="cd06559">
    <property type="entry name" value="Endonuclease_V"/>
    <property type="match status" value="1"/>
</dbReference>
<evidence type="ECO:0000256" key="15">
    <source>
        <dbReference type="ARBA" id="ARBA00061971"/>
    </source>
</evidence>
<evidence type="ECO:0000256" key="5">
    <source>
        <dbReference type="ARBA" id="ARBA00022722"/>
    </source>
</evidence>
<keyword evidence="10" id="KW-0694">RNA-binding</keyword>
<dbReference type="GO" id="GO:0003677">
    <property type="term" value="F:DNA binding"/>
    <property type="evidence" value="ECO:0007669"/>
    <property type="project" value="UniProtKB-KW"/>
</dbReference>
<keyword evidence="6" id="KW-0479">Metal-binding</keyword>
<accession>A7SCP3</accession>
<dbReference type="Proteomes" id="UP000001593">
    <property type="component" value="Unassembled WGS sequence"/>
</dbReference>
<dbReference type="EMBL" id="DS469624">
    <property type="protein sequence ID" value="EDO38523.1"/>
    <property type="molecule type" value="Genomic_DNA"/>
</dbReference>
<dbReference type="PANTHER" id="PTHR28511:SF1">
    <property type="entry name" value="ENDONUCLEASE V"/>
    <property type="match status" value="1"/>
</dbReference>
<dbReference type="OrthoDB" id="20018at2759"/>
<evidence type="ECO:0000256" key="4">
    <source>
        <dbReference type="ARBA" id="ARBA00022490"/>
    </source>
</evidence>
<dbReference type="GO" id="GO:0005737">
    <property type="term" value="C:cytoplasm"/>
    <property type="evidence" value="ECO:0000318"/>
    <property type="project" value="GO_Central"/>
</dbReference>
<dbReference type="Gene3D" id="3.30.2170.10">
    <property type="entry name" value="archaeoglobus fulgidus dsm 4304 superfamily"/>
    <property type="match status" value="1"/>
</dbReference>
<evidence type="ECO:0000256" key="13">
    <source>
        <dbReference type="ARBA" id="ARBA00056032"/>
    </source>
</evidence>
<reference evidence="17 18" key="1">
    <citation type="journal article" date="2007" name="Science">
        <title>Sea anemone genome reveals ancestral eumetazoan gene repertoire and genomic organization.</title>
        <authorList>
            <person name="Putnam N.H."/>
            <person name="Srivastava M."/>
            <person name="Hellsten U."/>
            <person name="Dirks B."/>
            <person name="Chapman J."/>
            <person name="Salamov A."/>
            <person name="Terry A."/>
            <person name="Shapiro H."/>
            <person name="Lindquist E."/>
            <person name="Kapitonov V.V."/>
            <person name="Jurka J."/>
            <person name="Genikhovich G."/>
            <person name="Grigoriev I.V."/>
            <person name="Lucas S.M."/>
            <person name="Steele R.E."/>
            <person name="Finnerty J.R."/>
            <person name="Technau U."/>
            <person name="Martindale M.Q."/>
            <person name="Rokhsar D.S."/>
        </authorList>
    </citation>
    <scope>NUCLEOTIDE SEQUENCE [LARGE SCALE GENOMIC DNA]</scope>
    <source>
        <strain evidence="18">CH2 X CH6</strain>
    </source>
</reference>
<sequence length="251" mass="28282">MSYLQDQEELIERWKREQLTLKEKLVTIDKVKWKLKLDDDDNDDNDERLTLIGGVDISFPKGDDVHACACLVIISYPGLEVVYEDFAMVHLTSPYVPEFLAFREVEFLVESIKRLQQRKPDMMPQVIMVDGNGILHPRGFGIASHLGVITDIPTIGVAKNLFHVDGIEKGEEHTKQISCLLQDKGNSFPLVGKSGTTWGMALRSSKKSTTTPVCKPIYVSVGHKVSLDTAVKLVDACCRYRIPEPTRQVRK</sequence>
<keyword evidence="4" id="KW-0963">Cytoplasm</keyword>
<evidence type="ECO:0000256" key="14">
    <source>
        <dbReference type="ARBA" id="ARBA00061268"/>
    </source>
</evidence>
<name>A7SCP3_NEMVE</name>
<evidence type="ECO:0000256" key="9">
    <source>
        <dbReference type="ARBA" id="ARBA00022842"/>
    </source>
</evidence>
<dbReference type="STRING" id="45351.A7SCP3"/>
<dbReference type="AlphaFoldDB" id="A7SCP3"/>
<dbReference type="GO" id="GO:0003727">
    <property type="term" value="F:single-stranded RNA binding"/>
    <property type="evidence" value="ECO:0000318"/>
    <property type="project" value="GO_Central"/>
</dbReference>
<dbReference type="KEGG" id="nve:5510136"/>
<dbReference type="FunFam" id="3.30.2170.10:FF:000002">
    <property type="entry name" value="Endonuclease V"/>
    <property type="match status" value="1"/>
</dbReference>
<keyword evidence="9" id="KW-0460">Magnesium</keyword>
<protein>
    <recommendedName>
        <fullName evidence="16">Endonuclease V</fullName>
    </recommendedName>
</protein>
<evidence type="ECO:0000256" key="12">
    <source>
        <dbReference type="ARBA" id="ARBA00023242"/>
    </source>
</evidence>
<dbReference type="PANTHER" id="PTHR28511">
    <property type="entry name" value="ENDONUCLEASE V"/>
    <property type="match status" value="1"/>
</dbReference>